<evidence type="ECO:0000259" key="2">
    <source>
        <dbReference type="Pfam" id="PF05425"/>
    </source>
</evidence>
<gene>
    <name evidence="3" type="ORF">M622_03190</name>
</gene>
<dbReference type="Proteomes" id="UP000015455">
    <property type="component" value="Unassembled WGS sequence"/>
</dbReference>
<keyword evidence="1" id="KW-0472">Membrane</keyword>
<name>S9ZRQ5_9RHOO</name>
<feature type="transmembrane region" description="Helical" evidence="1">
    <location>
        <begin position="94"/>
        <end position="113"/>
    </location>
</feature>
<feature type="transmembrane region" description="Helical" evidence="1">
    <location>
        <begin position="146"/>
        <end position="165"/>
    </location>
</feature>
<feature type="transmembrane region" description="Helical" evidence="1">
    <location>
        <begin position="6"/>
        <end position="28"/>
    </location>
</feature>
<feature type="transmembrane region" description="Helical" evidence="1">
    <location>
        <begin position="55"/>
        <end position="74"/>
    </location>
</feature>
<feature type="domain" description="Copper resistance protein D" evidence="2">
    <location>
        <begin position="49"/>
        <end position="161"/>
    </location>
</feature>
<dbReference type="OrthoDB" id="5955722at2"/>
<dbReference type="AlphaFoldDB" id="S9ZRQ5"/>
<organism evidence="3 4">
    <name type="scientific">Thauera terpenica 58Eu</name>
    <dbReference type="NCBI Taxonomy" id="1348657"/>
    <lineage>
        <taxon>Bacteria</taxon>
        <taxon>Pseudomonadati</taxon>
        <taxon>Pseudomonadota</taxon>
        <taxon>Betaproteobacteria</taxon>
        <taxon>Rhodocyclales</taxon>
        <taxon>Zoogloeaceae</taxon>
        <taxon>Thauera</taxon>
    </lineage>
</organism>
<evidence type="ECO:0000256" key="1">
    <source>
        <dbReference type="SAM" id="Phobius"/>
    </source>
</evidence>
<keyword evidence="1" id="KW-0812">Transmembrane</keyword>
<dbReference type="InterPro" id="IPR008457">
    <property type="entry name" value="Cu-R_CopD_dom"/>
</dbReference>
<sequence length="167" mass="19212">MDHYLIVLFHLLCAVLFVGAVAMEVLILEPVRKFIGDETFQRVEFYLFRRIRRTYPLAVIPLYITGFYMYFGYVDNLGGFESFIDTRFGQLLTLKMSLALGLLTIFASSPFVFMRQRTRSMGGHIKHFFVVTGGPEDFRVDRFETVHYLAMGLGVGIVIVAKLMFVL</sequence>
<dbReference type="GO" id="GO:0016020">
    <property type="term" value="C:membrane"/>
    <property type="evidence" value="ECO:0007669"/>
    <property type="project" value="InterPro"/>
</dbReference>
<evidence type="ECO:0000313" key="4">
    <source>
        <dbReference type="Proteomes" id="UP000015455"/>
    </source>
</evidence>
<dbReference type="Pfam" id="PF05425">
    <property type="entry name" value="CopD"/>
    <property type="match status" value="1"/>
</dbReference>
<keyword evidence="4" id="KW-1185">Reference proteome</keyword>
<dbReference type="EMBL" id="ATJV01000048">
    <property type="protein sequence ID" value="EPZ16197.1"/>
    <property type="molecule type" value="Genomic_DNA"/>
</dbReference>
<dbReference type="PATRIC" id="fig|1348657.5.peg.1613"/>
<accession>S9ZRQ5</accession>
<dbReference type="PIRSF" id="PIRSF015875">
    <property type="entry name" value="UCP015875"/>
    <property type="match status" value="1"/>
</dbReference>
<proteinExistence type="predicted"/>
<comment type="caution">
    <text evidence="3">The sequence shown here is derived from an EMBL/GenBank/DDBJ whole genome shotgun (WGS) entry which is preliminary data.</text>
</comment>
<dbReference type="InterPro" id="IPR007418">
    <property type="entry name" value="DUF474"/>
</dbReference>
<protein>
    <recommendedName>
        <fullName evidence="2">Copper resistance protein D domain-containing protein</fullName>
    </recommendedName>
</protein>
<keyword evidence="1" id="KW-1133">Transmembrane helix</keyword>
<dbReference type="eggNOG" id="COG3399">
    <property type="taxonomic scope" value="Bacteria"/>
</dbReference>
<evidence type="ECO:0000313" key="3">
    <source>
        <dbReference type="EMBL" id="EPZ16197.1"/>
    </source>
</evidence>
<dbReference type="RefSeq" id="WP_021249039.1">
    <property type="nucleotide sequence ID" value="NZ_ATJV01000048.1"/>
</dbReference>
<reference evidence="3 4" key="1">
    <citation type="submission" date="2013-06" db="EMBL/GenBank/DDBJ databases">
        <title>Draft genome sequence of Thauera terpenica.</title>
        <authorList>
            <person name="Liu B."/>
            <person name="Frostegard A.H."/>
            <person name="Shapleigh J.P."/>
        </authorList>
    </citation>
    <scope>NUCLEOTIDE SEQUENCE [LARGE SCALE GENOMIC DNA]</scope>
    <source>
        <strain evidence="3 4">58Eu</strain>
    </source>
</reference>